<gene>
    <name evidence="5" type="ORF">SAMN05444377_10475</name>
    <name evidence="6" type="ORF">SAMN05444377_10487</name>
</gene>
<dbReference type="InterPro" id="IPR023347">
    <property type="entry name" value="Lysozyme_dom_sf"/>
</dbReference>
<sequence length="183" mass="21030">MLTTKEIALNLIIPHEGLYSASPTGLVRVKDKKTPIYPYRDPSGVWTIGFGTTIYPDGKPVRKTDPPITYEKAVEFMLLHIDNDLKNLKKYLPQRLTRYQVASLLSLSYNIGWPRLARTKATKGLLHVINENPDDFNRIEPLFKQYQFANGRRLSGLIKRRNDEFKTYKKKVSSSCLTKSKIS</sequence>
<keyword evidence="4" id="KW-0326">Glycosidase</keyword>
<evidence type="ECO:0000256" key="2">
    <source>
        <dbReference type="ARBA" id="ARBA00022638"/>
    </source>
</evidence>
<protein>
    <recommendedName>
        <fullName evidence="4">Lysozyme</fullName>
        <ecNumber evidence="4">3.2.1.17</ecNumber>
    </recommendedName>
</protein>
<dbReference type="GO" id="GO:0016998">
    <property type="term" value="P:cell wall macromolecule catabolic process"/>
    <property type="evidence" value="ECO:0007669"/>
    <property type="project" value="InterPro"/>
</dbReference>
<dbReference type="InterPro" id="IPR051018">
    <property type="entry name" value="Bacteriophage_GH24"/>
</dbReference>
<evidence type="ECO:0000256" key="3">
    <source>
        <dbReference type="ARBA" id="ARBA00023200"/>
    </source>
</evidence>
<comment type="catalytic activity">
    <reaction evidence="4">
        <text>Hydrolysis of (1-&gt;4)-beta-linkages between N-acetylmuramic acid and N-acetyl-D-glucosamine residues in a peptidoglycan and between N-acetyl-D-glucosamine residues in chitodextrins.</text>
        <dbReference type="EC" id="3.2.1.17"/>
    </reaction>
</comment>
<keyword evidence="3" id="KW-1035">Host cytoplasm</keyword>
<dbReference type="EC" id="3.2.1.17" evidence="4"/>
<dbReference type="InterPro" id="IPR023346">
    <property type="entry name" value="Lysozyme-like_dom_sf"/>
</dbReference>
<dbReference type="CDD" id="cd00737">
    <property type="entry name" value="lyz_endolysin_autolysin"/>
    <property type="match status" value="1"/>
</dbReference>
<dbReference type="Pfam" id="PF00959">
    <property type="entry name" value="Phage_lysozyme"/>
    <property type="match status" value="1"/>
</dbReference>
<dbReference type="EMBL" id="FQVQ01000004">
    <property type="protein sequence ID" value="SHF14099.1"/>
    <property type="molecule type" value="Genomic_DNA"/>
</dbReference>
<dbReference type="PANTHER" id="PTHR38107">
    <property type="match status" value="1"/>
</dbReference>
<dbReference type="OrthoDB" id="5327667at2"/>
<dbReference type="PANTHER" id="PTHR38107:SF3">
    <property type="entry name" value="LYSOZYME RRRD-RELATED"/>
    <property type="match status" value="1"/>
</dbReference>
<dbReference type="InterPro" id="IPR002196">
    <property type="entry name" value="Glyco_hydro_24"/>
</dbReference>
<comment type="similarity">
    <text evidence="4">Belongs to the glycosyl hydrolase 24 family.</text>
</comment>
<dbReference type="Proteomes" id="UP000184147">
    <property type="component" value="Unassembled WGS sequence"/>
</dbReference>
<keyword evidence="2 4" id="KW-0081">Bacteriolytic enzyme</keyword>
<evidence type="ECO:0000313" key="6">
    <source>
        <dbReference type="EMBL" id="SHF14448.1"/>
    </source>
</evidence>
<dbReference type="GO" id="GO:0031640">
    <property type="term" value="P:killing of cells of another organism"/>
    <property type="evidence" value="ECO:0007669"/>
    <property type="project" value="UniProtKB-KW"/>
</dbReference>
<evidence type="ECO:0000256" key="1">
    <source>
        <dbReference type="ARBA" id="ARBA00022529"/>
    </source>
</evidence>
<reference evidence="5 7" key="1">
    <citation type="submission" date="2016-11" db="EMBL/GenBank/DDBJ databases">
        <authorList>
            <person name="Jaros S."/>
            <person name="Januszkiewicz K."/>
            <person name="Wedrychowicz H."/>
        </authorList>
    </citation>
    <scope>NUCLEOTIDE SEQUENCE [LARGE SCALE GENOMIC DNA]</scope>
    <source>
        <strain evidence="5 7">DSM 25660</strain>
    </source>
</reference>
<evidence type="ECO:0000256" key="4">
    <source>
        <dbReference type="RuleBase" id="RU003788"/>
    </source>
</evidence>
<organism evidence="5 7">
    <name type="scientific">Flavobacterium fontis</name>
    <dbReference type="NCBI Taxonomy" id="1124188"/>
    <lineage>
        <taxon>Bacteria</taxon>
        <taxon>Pseudomonadati</taxon>
        <taxon>Bacteroidota</taxon>
        <taxon>Flavobacteriia</taxon>
        <taxon>Flavobacteriales</taxon>
        <taxon>Flavobacteriaceae</taxon>
        <taxon>Flavobacterium</taxon>
    </lineage>
</organism>
<dbReference type="STRING" id="1124188.SAMN05444377_10475"/>
<dbReference type="RefSeq" id="WP_073362225.1">
    <property type="nucleotide sequence ID" value="NZ_FQVQ01000004.1"/>
</dbReference>
<keyword evidence="1 4" id="KW-0929">Antimicrobial</keyword>
<dbReference type="GO" id="GO:0042742">
    <property type="term" value="P:defense response to bacterium"/>
    <property type="evidence" value="ECO:0007669"/>
    <property type="project" value="UniProtKB-KW"/>
</dbReference>
<keyword evidence="7" id="KW-1185">Reference proteome</keyword>
<dbReference type="AlphaFoldDB" id="A0A1M4Z7Q5"/>
<dbReference type="GO" id="GO:0003796">
    <property type="term" value="F:lysozyme activity"/>
    <property type="evidence" value="ECO:0007669"/>
    <property type="project" value="UniProtKB-EC"/>
</dbReference>
<accession>A0A1M4Z7Q5</accession>
<name>A0A1M4Z7Q5_9FLAO</name>
<dbReference type="Gene3D" id="1.10.530.40">
    <property type="match status" value="1"/>
</dbReference>
<proteinExistence type="inferred from homology"/>
<evidence type="ECO:0000313" key="7">
    <source>
        <dbReference type="Proteomes" id="UP000184147"/>
    </source>
</evidence>
<keyword evidence="4" id="KW-0378">Hydrolase</keyword>
<dbReference type="InterPro" id="IPR033907">
    <property type="entry name" value="Endolysin_autolysin"/>
</dbReference>
<evidence type="ECO:0000313" key="5">
    <source>
        <dbReference type="EMBL" id="SHF14099.1"/>
    </source>
</evidence>
<dbReference type="SUPFAM" id="SSF53955">
    <property type="entry name" value="Lysozyme-like"/>
    <property type="match status" value="1"/>
</dbReference>
<dbReference type="GO" id="GO:0009253">
    <property type="term" value="P:peptidoglycan catabolic process"/>
    <property type="evidence" value="ECO:0007669"/>
    <property type="project" value="InterPro"/>
</dbReference>
<dbReference type="EMBL" id="FQVQ01000004">
    <property type="protein sequence ID" value="SHF14448.1"/>
    <property type="molecule type" value="Genomic_DNA"/>
</dbReference>